<dbReference type="InterPro" id="IPR056457">
    <property type="entry name" value="DOP1_C"/>
</dbReference>
<protein>
    <submittedName>
        <fullName evidence="8">Uncharacterized protein</fullName>
    </submittedName>
</protein>
<accession>A0A6A5HX99</accession>
<dbReference type="Proteomes" id="UP000483820">
    <property type="component" value="Chromosome I"/>
</dbReference>
<feature type="domain" description="DOP1-like TPR" evidence="7">
    <location>
        <begin position="1200"/>
        <end position="1592"/>
    </location>
</feature>
<sequence length="2389" mass="264656">MSSASGGDVPAGREKDSKYRAYAKAIDQALKTFETPNEWADLISALGKLAKVFQSNAKFGAIPNRVTVAKRLSQCLHPALPAGVHLKALETYRIIFEILGPSKLPECLYLFAVGLFPLMDHCGIKVKSELFAIFENYLVPLGANLRPALPGFLGGVLLALEEGTEFHERSVILLDRVCEKVGPRAFYACLWQAILGSPPVRLPAMIYVNAKFDKLKSFDDQIHLVGDHVNHMVAALCAVADDTGSPLVQRYLLDFLVSAFPLDSTNLTDEDFVQLLRRCLFVVLRRDMSLNRRLYTWLINRSGETRGVSGLSLGGPDDGIELSFFKERVLGLVHGALEQYLSLDMIETPFANHQQSIWGDRKEAEQVQFAEVRVCRLLLYLQDRADIGRTILETVFSDFLKKSAEFHQNSAEKLKNRRKSKEKVKNLRKPGDREGLYLDLNSVCSTSNREDDVTSTTSSGIQNSTNSNSGAVVIPDEEDVIQTRRVDELSKTFNMLLNSLEPGFLWTFLGEWYQKIVENKEFGRQIHDFSQVVSICLEISNVDSDSAIRTQHLPRLLETVLNGLSNKTLLSSCDQNDLLQLYTVCQKLLEISTAHPQSPIEVDEIAEDSLSLSQEVTAIEHERSQTDACLTQCVSALSSIFEIYTTRRDPQLIPLIDASTALLNAFLEVPIYYLGFDIVDNPDDVSSHSEVQPWLKNMLKVIDGPGWLREMRSGNEICSDVSARASLLELLCKIYVKSVSVLQQHEEAAHRPHDDFYDEMTHVLLKPLLGKRDVQFIEQGKVFGTCGEAVWLGIASRKFCCEQQRLARLLVELHSRRPQEASSDVESIVVQALTSTDDMICTEAARTFHRVWVLTRNLEEGGGAYRKPFNRAVMILLGVLADESVSKTRTELKAAASAWFQDCSKHHDLPKIVQMLSTMLMNPVTARISIQYIRQETKMTQEECAAIPANVSAVTLMTIDGKQRLYHVTNQPALSTNSTSLDSASSESTWITEVRNRLLRASAGEESGDSGAAGGGGASGIIRPPSPENTDVLPAFDDDTDSLDTLSMGNESPEDVVKDILAILVDEVCQEYEDEDLERERLRAVLMMNDVEPAGASFSLPNDDSESSEKPAPICPDSIVQRVKKGHRRQDSLQESIFNMTEKDLCAFDTSEIFRPSTESTRGGTNGTSSKETRDTILPGTVSSASSTSSTTGTSSLFEEMHTHMLLYGESGKVVDLARAETAFRILTALLAPRGATGNRMLLNCLVSSGTTSGATTSSESTAEHSLVELMQRHVRAILGQHFWSAPASDEEKHKHITLLELLITISLHFLRSYFLNSPISPVTESDLASLWKCKISALEFLCELFRELSAMLNEHESKQFVQFVQTILNRSKLQKCLLHLLLTAVDHNPENSGIRGTGPLSVSISKFNEGLLGESRRLSPLLAAYHRSLLTFTSHAIRLECDIKRGFTSFSDASSTHRYSIIQSVINQSFNSRTSSRLDNHASTVELRAFLLILLNALKKQPHRHEMWLQFVVQILPWVERSLATIVCRVVEQLCKNMENAMSVAYENPPTSDVVVDSPGEIRDEPDSYPANYLAMTLESLTTLVHFCVIDSVPMATTSTAPGAPGSTTTSSGAPGAPVGEGQTPTSSTSMVGHAMSVIPGSKVATELFSQLGKVFSMSGDSGGVISKMDSGRQHGNGWRQAQSDMLTSLPHSLATVCNVWTVVRRGQSPLVPIGTNSQLRRLVLQLLSPIAQHHKHAFLTSLALVWLTRSTAKPTVTLRKQDPDRATFDYSSAQLDITNLLLSLQVIPFEDLITSVNSTLREASFKANKVGITTIDKANFPTEEPLLELVHSCVSAVLQTQLRLCWSSLLSLFSDAPLSALSARAVFLLFVILSDFVKCVGGAYIVEDKAMYRNVQEVCSRLAEAVNAIVGWQLETTTWLKRTLVVKQDHHGSSIRSVDQSPVVESATNLASGIDSTRNSTLSLIKPTGSSTASSITTNEGKPDKKSSSNLRASIKDTNNNRRDPAHSTQALFLLAERLTDLLDSVSKSDEKDKVLPTLQAVWANVVPYLKAKNARNARFFLASSQLLASMSSYSYMRPVWKKTTLDLLLDSGFFKMDHAALRQWLVVTDHLMTHDRTSFKDLLKSISYSPNASFSIMTSKEQEYEARAQALKRLTFVVFGSQLDQYHGQMNDIQERLSDNLRVSQSPVIRSAVFLCVRVLLLRLRPHSLIGVWPIMVTELVHALSQLESQLQSGEQEATGSSSDQWMQLYVAACKLLETLCTLPAGYLSHFQMFHWAFVSSVSADKTEIFKPFAERINDLLAKKYGELTPETMSNHTASLAGVKILTSFEELRPFFYTLANLNKSVPESNNTLRDAHALSGSLTYKNAVARLESALYVDFSEHLQF</sequence>
<dbReference type="InterPro" id="IPR040314">
    <property type="entry name" value="DOP1"/>
</dbReference>
<feature type="domain" description="DOP1-like C-terminal" evidence="6">
    <location>
        <begin position="1997"/>
        <end position="2342"/>
    </location>
</feature>
<dbReference type="GeneID" id="9806063"/>
<feature type="compositionally biased region" description="Polar residues" evidence="4">
    <location>
        <begin position="1990"/>
        <end position="2000"/>
    </location>
</feature>
<dbReference type="KEGG" id="crq:GCK72_003453"/>
<proteinExistence type="inferred from homology"/>
<feature type="compositionally biased region" description="Polar residues" evidence="4">
    <location>
        <begin position="1963"/>
        <end position="1982"/>
    </location>
</feature>
<feature type="compositionally biased region" description="Polar residues" evidence="4">
    <location>
        <begin position="1601"/>
        <end position="1614"/>
    </location>
</feature>
<dbReference type="CTD" id="9806063"/>
<evidence type="ECO:0000256" key="3">
    <source>
        <dbReference type="ARBA" id="ARBA00046326"/>
    </source>
</evidence>
<evidence type="ECO:0000313" key="9">
    <source>
        <dbReference type="Proteomes" id="UP000483820"/>
    </source>
</evidence>
<organism evidence="8 9">
    <name type="scientific">Caenorhabditis remanei</name>
    <name type="common">Caenorhabditis vulgaris</name>
    <dbReference type="NCBI Taxonomy" id="31234"/>
    <lineage>
        <taxon>Eukaryota</taxon>
        <taxon>Metazoa</taxon>
        <taxon>Ecdysozoa</taxon>
        <taxon>Nematoda</taxon>
        <taxon>Chromadorea</taxon>
        <taxon>Rhabditida</taxon>
        <taxon>Rhabditina</taxon>
        <taxon>Rhabditomorpha</taxon>
        <taxon>Rhabditoidea</taxon>
        <taxon>Rhabditidae</taxon>
        <taxon>Peloderinae</taxon>
        <taxon>Caenorhabditis</taxon>
    </lineage>
</organism>
<feature type="compositionally biased region" description="Polar residues" evidence="4">
    <location>
        <begin position="454"/>
        <end position="469"/>
    </location>
</feature>
<dbReference type="GO" id="GO:0006895">
    <property type="term" value="P:Golgi to endosome transport"/>
    <property type="evidence" value="ECO:0007669"/>
    <property type="project" value="InterPro"/>
</dbReference>
<dbReference type="GO" id="GO:0005829">
    <property type="term" value="C:cytosol"/>
    <property type="evidence" value="ECO:0007669"/>
    <property type="project" value="GOC"/>
</dbReference>
<dbReference type="Pfam" id="PF24598">
    <property type="entry name" value="DOP1_C"/>
    <property type="match status" value="1"/>
</dbReference>
<dbReference type="InterPro" id="IPR016024">
    <property type="entry name" value="ARM-type_fold"/>
</dbReference>
<feature type="region of interest" description="Disordered" evidence="4">
    <location>
        <begin position="1002"/>
        <end position="1032"/>
    </location>
</feature>
<feature type="region of interest" description="Disordered" evidence="4">
    <location>
        <begin position="1963"/>
        <end position="2007"/>
    </location>
</feature>
<feature type="compositionally biased region" description="Polar residues" evidence="4">
    <location>
        <begin position="1157"/>
        <end position="1170"/>
    </location>
</feature>
<keyword evidence="1" id="KW-0813">Transport</keyword>
<name>A0A6A5HX99_CAERE</name>
<dbReference type="EMBL" id="WUAV01000001">
    <property type="protein sequence ID" value="KAF1771626.1"/>
    <property type="molecule type" value="Genomic_DNA"/>
</dbReference>
<dbReference type="GO" id="GO:0005768">
    <property type="term" value="C:endosome"/>
    <property type="evidence" value="ECO:0007669"/>
    <property type="project" value="TreeGrafter"/>
</dbReference>
<dbReference type="GO" id="GO:0005802">
    <property type="term" value="C:trans-Golgi network"/>
    <property type="evidence" value="ECO:0007669"/>
    <property type="project" value="TreeGrafter"/>
</dbReference>
<dbReference type="Pfam" id="PF24601">
    <property type="entry name" value="TPR_DOP1"/>
    <property type="match status" value="1"/>
</dbReference>
<dbReference type="PANTHER" id="PTHR14042:SF24">
    <property type="entry name" value="PROTEIN DOPEY-1 HOMOLOG"/>
    <property type="match status" value="1"/>
</dbReference>
<feature type="domain" description="DOP1 N-terminal" evidence="5">
    <location>
        <begin position="16"/>
        <end position="301"/>
    </location>
</feature>
<gene>
    <name evidence="8" type="ORF">GCK72_003453</name>
</gene>
<evidence type="ECO:0000256" key="2">
    <source>
        <dbReference type="ARBA" id="ARBA00022927"/>
    </source>
</evidence>
<dbReference type="RefSeq" id="XP_053592711.1">
    <property type="nucleotide sequence ID" value="XM_053724066.1"/>
</dbReference>
<comment type="caution">
    <text evidence="8">The sequence shown here is derived from an EMBL/GenBank/DDBJ whole genome shotgun (WGS) entry which is preliminary data.</text>
</comment>
<dbReference type="InterPro" id="IPR056459">
    <property type="entry name" value="TPR_DOP1"/>
</dbReference>
<comment type="similarity">
    <text evidence="3">Belongs to the DOP1 family.</text>
</comment>
<dbReference type="Pfam" id="PF04118">
    <property type="entry name" value="Dopey_N"/>
    <property type="match status" value="1"/>
</dbReference>
<keyword evidence="2" id="KW-0653">Protein transport</keyword>
<dbReference type="PANTHER" id="PTHR14042">
    <property type="entry name" value="DOPEY-RELATED"/>
    <property type="match status" value="1"/>
</dbReference>
<evidence type="ECO:0000259" key="5">
    <source>
        <dbReference type="Pfam" id="PF04118"/>
    </source>
</evidence>
<feature type="region of interest" description="Disordered" evidence="4">
    <location>
        <begin position="1156"/>
        <end position="1194"/>
    </location>
</feature>
<evidence type="ECO:0000313" key="8">
    <source>
        <dbReference type="EMBL" id="KAF1771626.1"/>
    </source>
</evidence>
<evidence type="ECO:0000256" key="4">
    <source>
        <dbReference type="SAM" id="MobiDB-lite"/>
    </source>
</evidence>
<feature type="region of interest" description="Disordered" evidence="4">
    <location>
        <begin position="1601"/>
        <end position="1633"/>
    </location>
</feature>
<dbReference type="InterPro" id="IPR007249">
    <property type="entry name" value="DOP1_N"/>
</dbReference>
<feature type="compositionally biased region" description="Low complexity" evidence="4">
    <location>
        <begin position="1181"/>
        <end position="1194"/>
    </location>
</feature>
<evidence type="ECO:0000259" key="7">
    <source>
        <dbReference type="Pfam" id="PF24601"/>
    </source>
</evidence>
<reference evidence="8 9" key="1">
    <citation type="submission" date="2019-12" db="EMBL/GenBank/DDBJ databases">
        <title>Chromosome-level assembly of the Caenorhabditis remanei genome.</title>
        <authorList>
            <person name="Teterina A.A."/>
            <person name="Willis J.H."/>
            <person name="Phillips P.C."/>
        </authorList>
    </citation>
    <scope>NUCLEOTIDE SEQUENCE [LARGE SCALE GENOMIC DNA]</scope>
    <source>
        <strain evidence="8 9">PX506</strain>
        <tissue evidence="8">Whole organism</tissue>
    </source>
</reference>
<evidence type="ECO:0000259" key="6">
    <source>
        <dbReference type="Pfam" id="PF24598"/>
    </source>
</evidence>
<dbReference type="SUPFAM" id="SSF48371">
    <property type="entry name" value="ARM repeat"/>
    <property type="match status" value="2"/>
</dbReference>
<feature type="region of interest" description="Disordered" evidence="4">
    <location>
        <begin position="446"/>
        <end position="469"/>
    </location>
</feature>
<dbReference type="GO" id="GO:0015031">
    <property type="term" value="P:protein transport"/>
    <property type="evidence" value="ECO:0007669"/>
    <property type="project" value="UniProtKB-KW"/>
</dbReference>
<evidence type="ECO:0000256" key="1">
    <source>
        <dbReference type="ARBA" id="ARBA00022448"/>
    </source>
</evidence>